<dbReference type="GO" id="GO:0004527">
    <property type="term" value="F:exonuclease activity"/>
    <property type="evidence" value="ECO:0007669"/>
    <property type="project" value="UniProtKB-KW"/>
</dbReference>
<gene>
    <name evidence="9" type="primary">Dis3l2_1</name>
    <name evidence="9" type="ORF">GTO93_0020830</name>
</gene>
<keyword evidence="4 9" id="KW-0269">Exonuclease</keyword>
<sequence length="858" mass="94700">MEHRRQTKGCNPSREFRGGQNHMAAPQKDAYSRLLSQHHSSKFRSYLNQFAQQQQQIEESHGLAVSDPIPDTSEACSRKGENEMRETGARNGYSASPNKGAQAESTLSLYMKKLNEHGEAGETVSVQQGMAVRQRHSKRKDTNTSQDGDVESGGEGKQTGSKTRHHDASSFRGPSVEIPRLPDTTGNKGMARSPRRGAVFPNHSSGGGPESVQEQDKKKKLKKTQKKGRRDLRQDGSECSDGDLVPAGQVPRSAEKQSLSDRMTAGQSPGRGSGSNVTPSDNGRHRNNPGRGRKRQVFEPYMTPQDVSAGLKRSELLQGPLRINPKKYHEAFIPSPDGLRDIFIDGIVPRNRALNGDVVVVKLLPREQWKVPLYLPLLHELVFSVFSPAFPPWRGLHSATDLIAFPAGHAWRTPVRIQPMPLSTVDGFPGGRHTIGQEPLWLAGRLQAGWYTFKTAWSFSAEYGCTVIKPDKEGETVSESDAPGGLSERAGSAAPGSITVEGGGSPGLITEARFDGDKDGPGSSLLHSSMKKLNLNIAACTENGGTSTSKPGAIDSRNLADKYLQRTAKVVYIAEKKHSRAVTGFLKFLPDKEFAMFSPVDHRVPRVNVPLPDCPENFSTRAADYANTLFVCRITEWRDDSNFAEGRLAKSLGQAGEIEPETEGILIEYDVDFSEFSKEVLGCLPQSLPWTIPAEEFKRRKDLRKTCVFTIDPATARDLDDALSCEPLPDGNFEVGVHIADVSYFVEEGDALDSIASRRATSVYLVQKVIPMLPRLLCEELCSLNPMTDRLTFSVIWKLTPQGKVILKLCTSQTQMRTIQEACGLELIQIFTYSKKRLLEMYLVAMTILVFIYMIEFL</sequence>
<feature type="compositionally biased region" description="Basic residues" evidence="6">
    <location>
        <begin position="218"/>
        <end position="230"/>
    </location>
</feature>
<feature type="compositionally biased region" description="Polar residues" evidence="6">
    <location>
        <begin position="93"/>
        <end position="108"/>
    </location>
</feature>
<evidence type="ECO:0000256" key="4">
    <source>
        <dbReference type="ARBA" id="ARBA00022839"/>
    </source>
</evidence>
<dbReference type="InterPro" id="IPR001900">
    <property type="entry name" value="RNase_II/R"/>
</dbReference>
<dbReference type="InterPro" id="IPR041505">
    <property type="entry name" value="Dis3_CSD2"/>
</dbReference>
<keyword evidence="3" id="KW-0378">Hydrolase</keyword>
<evidence type="ECO:0000256" key="2">
    <source>
        <dbReference type="ARBA" id="ARBA00022722"/>
    </source>
</evidence>
<dbReference type="SUPFAM" id="SSF50249">
    <property type="entry name" value="Nucleic acid-binding proteins"/>
    <property type="match status" value="2"/>
</dbReference>
<keyword evidence="10" id="KW-1185">Reference proteome</keyword>
<keyword evidence="7" id="KW-0812">Transmembrane</keyword>
<feature type="transmembrane region" description="Helical" evidence="7">
    <location>
        <begin position="838"/>
        <end position="855"/>
    </location>
</feature>
<evidence type="ECO:0000256" key="7">
    <source>
        <dbReference type="SAM" id="Phobius"/>
    </source>
</evidence>
<feature type="compositionally biased region" description="Basic and acidic residues" evidence="6">
    <location>
        <begin position="76"/>
        <end position="88"/>
    </location>
</feature>
<proteinExistence type="inferred from homology"/>
<protein>
    <submittedName>
        <fullName evidence="9">DI3L2 exonuclease</fullName>
    </submittedName>
</protein>
<dbReference type="Pfam" id="PF17216">
    <property type="entry name" value="Rrp44_CSD1"/>
    <property type="match status" value="1"/>
</dbReference>
<dbReference type="SMART" id="SM00955">
    <property type="entry name" value="RNB"/>
    <property type="match status" value="1"/>
</dbReference>
<dbReference type="InterPro" id="IPR033771">
    <property type="entry name" value="Rrp44_CSD1"/>
</dbReference>
<organism evidence="9 10">
    <name type="scientific">Polyodon spathula</name>
    <name type="common">North American paddlefish</name>
    <name type="synonym">Squalus spathula</name>
    <dbReference type="NCBI Taxonomy" id="7913"/>
    <lineage>
        <taxon>Eukaryota</taxon>
        <taxon>Metazoa</taxon>
        <taxon>Chordata</taxon>
        <taxon>Craniata</taxon>
        <taxon>Vertebrata</taxon>
        <taxon>Euteleostomi</taxon>
        <taxon>Actinopterygii</taxon>
        <taxon>Chondrostei</taxon>
        <taxon>Acipenseriformes</taxon>
        <taxon>Polyodontidae</taxon>
        <taxon>Polyodon</taxon>
    </lineage>
</organism>
<feature type="region of interest" description="Disordered" evidence="6">
    <location>
        <begin position="473"/>
        <end position="506"/>
    </location>
</feature>
<keyword evidence="7" id="KW-1133">Transmembrane helix</keyword>
<accession>A0ABS2YBG7</accession>
<comment type="caution">
    <text evidence="9">The sequence shown here is derived from an EMBL/GenBank/DDBJ whole genome shotgun (WGS) entry which is preliminary data.</text>
</comment>
<dbReference type="InterPro" id="IPR012340">
    <property type="entry name" value="NA-bd_OB-fold"/>
</dbReference>
<evidence type="ECO:0000256" key="5">
    <source>
        <dbReference type="ARBA" id="ARBA00022884"/>
    </source>
</evidence>
<keyword evidence="5" id="KW-0694">RNA-binding</keyword>
<feature type="compositionally biased region" description="Basic residues" evidence="6">
    <location>
        <begin position="285"/>
        <end position="295"/>
    </location>
</feature>
<dbReference type="Gene3D" id="2.40.50.690">
    <property type="match status" value="1"/>
</dbReference>
<dbReference type="PANTHER" id="PTHR23355:SF9">
    <property type="entry name" value="DIS3-LIKE EXONUCLEASE 2"/>
    <property type="match status" value="1"/>
</dbReference>
<evidence type="ECO:0000256" key="3">
    <source>
        <dbReference type="ARBA" id="ARBA00022801"/>
    </source>
</evidence>
<evidence type="ECO:0000313" key="9">
    <source>
        <dbReference type="EMBL" id="MBN3283519.1"/>
    </source>
</evidence>
<dbReference type="PANTHER" id="PTHR23355">
    <property type="entry name" value="RIBONUCLEASE"/>
    <property type="match status" value="1"/>
</dbReference>
<feature type="region of interest" description="Disordered" evidence="6">
    <location>
        <begin position="1"/>
        <end position="313"/>
    </location>
</feature>
<dbReference type="Pfam" id="PF17849">
    <property type="entry name" value="OB_Dis3"/>
    <property type="match status" value="1"/>
</dbReference>
<dbReference type="Gene3D" id="2.40.50.700">
    <property type="match status" value="1"/>
</dbReference>
<dbReference type="EMBL" id="JAAWVQ010128206">
    <property type="protein sequence ID" value="MBN3283519.1"/>
    <property type="molecule type" value="Genomic_DNA"/>
</dbReference>
<keyword evidence="7" id="KW-0472">Membrane</keyword>
<feature type="domain" description="RNB" evidence="8">
    <location>
        <begin position="700"/>
        <end position="857"/>
    </location>
</feature>
<feature type="non-terminal residue" evidence="9">
    <location>
        <position position="858"/>
    </location>
</feature>
<reference evidence="9" key="1">
    <citation type="journal article" date="2021" name="Cell">
        <title>Tracing the genetic footprints of vertebrate landing in non-teleost ray-finned fishes.</title>
        <authorList>
            <person name="Bi X."/>
            <person name="Wang K."/>
            <person name="Yang L."/>
            <person name="Pan H."/>
            <person name="Jiang H."/>
            <person name="Wei Q."/>
            <person name="Fang M."/>
            <person name="Yu H."/>
            <person name="Zhu C."/>
            <person name="Cai Y."/>
            <person name="He Y."/>
            <person name="Gan X."/>
            <person name="Zeng H."/>
            <person name="Yu D."/>
            <person name="Zhu Y."/>
            <person name="Jiang H."/>
            <person name="Qiu Q."/>
            <person name="Yang H."/>
            <person name="Zhang Y.E."/>
            <person name="Wang W."/>
            <person name="Zhu M."/>
            <person name="He S."/>
            <person name="Zhang G."/>
        </authorList>
    </citation>
    <scope>NUCLEOTIDE SEQUENCE</scope>
    <source>
        <strain evidence="9">Pddl_001</strain>
    </source>
</reference>
<evidence type="ECO:0000256" key="6">
    <source>
        <dbReference type="SAM" id="MobiDB-lite"/>
    </source>
</evidence>
<feature type="non-terminal residue" evidence="9">
    <location>
        <position position="1"/>
    </location>
</feature>
<evidence type="ECO:0000256" key="1">
    <source>
        <dbReference type="ARBA" id="ARBA00005785"/>
    </source>
</evidence>
<keyword evidence="2" id="KW-0540">Nuclease</keyword>
<dbReference type="InterPro" id="IPR050180">
    <property type="entry name" value="RNR_Ribonuclease"/>
</dbReference>
<evidence type="ECO:0000259" key="8">
    <source>
        <dbReference type="SMART" id="SM00955"/>
    </source>
</evidence>
<evidence type="ECO:0000313" key="10">
    <source>
        <dbReference type="Proteomes" id="UP001166093"/>
    </source>
</evidence>
<name>A0ABS2YBG7_POLSP</name>
<dbReference type="Pfam" id="PF00773">
    <property type="entry name" value="RNB"/>
    <property type="match status" value="1"/>
</dbReference>
<comment type="similarity">
    <text evidence="1">Belongs to the RNR ribonuclease family.</text>
</comment>
<dbReference type="Proteomes" id="UP001166093">
    <property type="component" value="Unassembled WGS sequence"/>
</dbReference>